<proteinExistence type="inferred from homology"/>
<dbReference type="GO" id="GO:0016491">
    <property type="term" value="F:oxidoreductase activity"/>
    <property type="evidence" value="ECO:0007669"/>
    <property type="project" value="UniProtKB-KW"/>
</dbReference>
<evidence type="ECO:0000313" key="3">
    <source>
        <dbReference type="EMBL" id="BBO23530.1"/>
    </source>
</evidence>
<evidence type="ECO:0000313" key="4">
    <source>
        <dbReference type="Proteomes" id="UP000662873"/>
    </source>
</evidence>
<comment type="similarity">
    <text evidence="1">Belongs to the short-chain dehydrogenases/reductases (SDR) family.</text>
</comment>
<dbReference type="Gene3D" id="3.40.50.720">
    <property type="entry name" value="NAD(P)-binding Rossmann-like Domain"/>
    <property type="match status" value="1"/>
</dbReference>
<dbReference type="InterPro" id="IPR050259">
    <property type="entry name" value="SDR"/>
</dbReference>
<name>A0A809R7M0_9BACT</name>
<dbReference type="EMBL" id="AP021858">
    <property type="protein sequence ID" value="BBO23530.1"/>
    <property type="molecule type" value="Genomic_DNA"/>
</dbReference>
<dbReference type="AlphaFoldDB" id="A0A809R7M0"/>
<keyword evidence="2" id="KW-0560">Oxidoreductase</keyword>
<dbReference type="PANTHER" id="PTHR42879:SF6">
    <property type="entry name" value="NADPH-DEPENDENT REDUCTASE BACG"/>
    <property type="match status" value="1"/>
</dbReference>
<dbReference type="InterPro" id="IPR002347">
    <property type="entry name" value="SDR_fam"/>
</dbReference>
<dbReference type="InterPro" id="IPR036291">
    <property type="entry name" value="NAD(P)-bd_dom_sf"/>
</dbReference>
<dbReference type="PRINTS" id="PR00081">
    <property type="entry name" value="GDHRDH"/>
</dbReference>
<dbReference type="CDD" id="cd05344">
    <property type="entry name" value="BKR_like_SDR_like"/>
    <property type="match status" value="1"/>
</dbReference>
<organism evidence="3 4">
    <name type="scientific">Candidatus Nitrosymbiomonas proteolyticus</name>
    <dbReference type="NCBI Taxonomy" id="2608984"/>
    <lineage>
        <taxon>Bacteria</taxon>
        <taxon>Bacillati</taxon>
        <taxon>Armatimonadota</taxon>
        <taxon>Armatimonadota incertae sedis</taxon>
        <taxon>Candidatus Nitrosymbiomonas</taxon>
    </lineage>
</organism>
<dbReference type="KEGG" id="npy:NPRO_11250"/>
<gene>
    <name evidence="3" type="ORF">NPRO_11250</name>
</gene>
<reference evidence="3" key="1">
    <citation type="journal article" name="DNA Res.">
        <title>The physiological potential of anammox bacteria as revealed by their core genome structure.</title>
        <authorList>
            <person name="Okubo T."/>
            <person name="Toyoda A."/>
            <person name="Fukuhara K."/>
            <person name="Uchiyama I."/>
            <person name="Harigaya Y."/>
            <person name="Kuroiwa M."/>
            <person name="Suzuki T."/>
            <person name="Murakami Y."/>
            <person name="Suwa Y."/>
            <person name="Takami H."/>
        </authorList>
    </citation>
    <scope>NUCLEOTIDE SEQUENCE</scope>
    <source>
        <strain evidence="3">317325-2</strain>
    </source>
</reference>
<sequence length="258" mass="27228">MDLGISGKVAMVAASSKGIGLAIARALHDEGCRLSLCGRSQEALDEACLGLRGASGFVCDVSNRESIEGWYQATASELGPPDILITNTGGPPAGAWESMTDEQWQQGFESTLLNVVRLVRLAAEPMKTNGWGRIVHLTSIVAKQPHALLPISSTLRAGLMGLTRLQAASLAEHGITVNSVLPGHTLTDRQVHLAKVRSEREGISAQEALEAQARSIPMRRLAEPDEIASAVAFLCSQKASYVTGVNLLVDGGLTMGHG</sequence>
<dbReference type="PANTHER" id="PTHR42879">
    <property type="entry name" value="3-OXOACYL-(ACYL-CARRIER-PROTEIN) REDUCTASE"/>
    <property type="match status" value="1"/>
</dbReference>
<evidence type="ECO:0000256" key="1">
    <source>
        <dbReference type="ARBA" id="ARBA00006484"/>
    </source>
</evidence>
<dbReference type="SUPFAM" id="SSF51735">
    <property type="entry name" value="NAD(P)-binding Rossmann-fold domains"/>
    <property type="match status" value="1"/>
</dbReference>
<accession>A0A809R7M0</accession>
<dbReference type="Pfam" id="PF13561">
    <property type="entry name" value="adh_short_C2"/>
    <property type="match status" value="1"/>
</dbReference>
<dbReference type="Proteomes" id="UP000662873">
    <property type="component" value="Chromosome"/>
</dbReference>
<protein>
    <submittedName>
        <fullName evidence="3">Beta-ketoacyl ACP reductase</fullName>
    </submittedName>
</protein>
<evidence type="ECO:0000256" key="2">
    <source>
        <dbReference type="ARBA" id="ARBA00023002"/>
    </source>
</evidence>
<dbReference type="FunFam" id="3.40.50.720:FF:000084">
    <property type="entry name" value="Short-chain dehydrogenase reductase"/>
    <property type="match status" value="1"/>
</dbReference>